<evidence type="ECO:0000313" key="2">
    <source>
        <dbReference type="Proteomes" id="UP000735302"/>
    </source>
</evidence>
<dbReference type="Proteomes" id="UP000735302">
    <property type="component" value="Unassembled WGS sequence"/>
</dbReference>
<sequence>MLSHFEMLVASRLPQRNLTVIVRFPLPHTFPEKPDSDFAYFKLRAALIIVSL</sequence>
<evidence type="ECO:0000313" key="1">
    <source>
        <dbReference type="EMBL" id="GFO34785.1"/>
    </source>
</evidence>
<reference evidence="1 2" key="1">
    <citation type="journal article" date="2021" name="Elife">
        <title>Chloroplast acquisition without the gene transfer in kleptoplastic sea slugs, Plakobranchus ocellatus.</title>
        <authorList>
            <person name="Maeda T."/>
            <person name="Takahashi S."/>
            <person name="Yoshida T."/>
            <person name="Shimamura S."/>
            <person name="Takaki Y."/>
            <person name="Nagai Y."/>
            <person name="Toyoda A."/>
            <person name="Suzuki Y."/>
            <person name="Arimoto A."/>
            <person name="Ishii H."/>
            <person name="Satoh N."/>
            <person name="Nishiyama T."/>
            <person name="Hasebe M."/>
            <person name="Maruyama T."/>
            <person name="Minagawa J."/>
            <person name="Obokata J."/>
            <person name="Shigenobu S."/>
        </authorList>
    </citation>
    <scope>NUCLEOTIDE SEQUENCE [LARGE SCALE GENOMIC DNA]</scope>
</reference>
<dbReference type="EMBL" id="BLXT01006931">
    <property type="protein sequence ID" value="GFO34785.1"/>
    <property type="molecule type" value="Genomic_DNA"/>
</dbReference>
<gene>
    <name evidence="1" type="ORF">PoB_006129000</name>
</gene>
<protein>
    <submittedName>
        <fullName evidence="1">Uncharacterized protein</fullName>
    </submittedName>
</protein>
<accession>A0AAV4CS86</accession>
<comment type="caution">
    <text evidence="1">The sequence shown here is derived from an EMBL/GenBank/DDBJ whole genome shotgun (WGS) entry which is preliminary data.</text>
</comment>
<organism evidence="1 2">
    <name type="scientific">Plakobranchus ocellatus</name>
    <dbReference type="NCBI Taxonomy" id="259542"/>
    <lineage>
        <taxon>Eukaryota</taxon>
        <taxon>Metazoa</taxon>
        <taxon>Spiralia</taxon>
        <taxon>Lophotrochozoa</taxon>
        <taxon>Mollusca</taxon>
        <taxon>Gastropoda</taxon>
        <taxon>Heterobranchia</taxon>
        <taxon>Euthyneura</taxon>
        <taxon>Panpulmonata</taxon>
        <taxon>Sacoglossa</taxon>
        <taxon>Placobranchoidea</taxon>
        <taxon>Plakobranchidae</taxon>
        <taxon>Plakobranchus</taxon>
    </lineage>
</organism>
<keyword evidence="2" id="KW-1185">Reference proteome</keyword>
<proteinExistence type="predicted"/>
<dbReference type="AlphaFoldDB" id="A0AAV4CS86"/>
<name>A0AAV4CS86_9GAST</name>
<feature type="non-terminal residue" evidence="1">
    <location>
        <position position="52"/>
    </location>
</feature>